<dbReference type="AlphaFoldDB" id="A0A6G3XJ20"/>
<keyword evidence="8" id="KW-0267">Excision nuclease</keyword>
<evidence type="ECO:0000256" key="6">
    <source>
        <dbReference type="ARBA" id="ARBA00022769"/>
    </source>
</evidence>
<keyword evidence="3" id="KW-0677">Repeat</keyword>
<dbReference type="GO" id="GO:0009432">
    <property type="term" value="P:SOS response"/>
    <property type="evidence" value="ECO:0007669"/>
    <property type="project" value="UniProtKB-KW"/>
</dbReference>
<gene>
    <name evidence="15" type="ORF">G3M58_65785</name>
</gene>
<dbReference type="Gene3D" id="1.10.8.280">
    <property type="entry name" value="ABC transporter ATPase domain-like"/>
    <property type="match status" value="1"/>
</dbReference>
<evidence type="ECO:0000256" key="12">
    <source>
        <dbReference type="ARBA" id="ARBA00038000"/>
    </source>
</evidence>
<dbReference type="GO" id="GO:0005524">
    <property type="term" value="F:ATP binding"/>
    <property type="evidence" value="ECO:0007669"/>
    <property type="project" value="UniProtKB-KW"/>
</dbReference>
<comment type="subcellular location">
    <subcellularLocation>
        <location evidence="1">Cytoplasm</location>
    </subcellularLocation>
</comment>
<sequence length="169" mass="18807">GAVQFVKRRHTEAESDSSRERFEGYMREVPCPTCEGTRLKPIVLAVTVMEKSIAEVSAMSISECAEFLGRLKLNARDKKIAERVLKEVNERLKFLVDVGLDYLSLNRAAGTLSGGEAQRIRLATQIGSGLVGVLYVLDEPSIGLHQRDNHRLIETLVRLRDMGNTLIVV</sequence>
<name>A0A6G3XJ20_9ACTN</name>
<evidence type="ECO:0000256" key="4">
    <source>
        <dbReference type="ARBA" id="ARBA00022741"/>
    </source>
</evidence>
<dbReference type="GO" id="GO:0005737">
    <property type="term" value="C:cytoplasm"/>
    <property type="evidence" value="ECO:0007669"/>
    <property type="project" value="UniProtKB-SubCell"/>
</dbReference>
<evidence type="ECO:0000256" key="5">
    <source>
        <dbReference type="ARBA" id="ARBA00022763"/>
    </source>
</evidence>
<organism evidence="15">
    <name type="scientific">Streptomyces sp. SID7499</name>
    <dbReference type="NCBI Taxonomy" id="2706086"/>
    <lineage>
        <taxon>Bacteria</taxon>
        <taxon>Bacillati</taxon>
        <taxon>Actinomycetota</taxon>
        <taxon>Actinomycetes</taxon>
        <taxon>Kitasatosporales</taxon>
        <taxon>Streptomycetaceae</taxon>
        <taxon>Streptomyces</taxon>
    </lineage>
</organism>
<dbReference type="SUPFAM" id="SSF52540">
    <property type="entry name" value="P-loop containing nucleoside triphosphate hydrolases"/>
    <property type="match status" value="1"/>
</dbReference>
<keyword evidence="11" id="KW-0742">SOS response</keyword>
<keyword evidence="10" id="KW-0234">DNA repair</keyword>
<evidence type="ECO:0000256" key="2">
    <source>
        <dbReference type="ARBA" id="ARBA00022490"/>
    </source>
</evidence>
<proteinExistence type="inferred from homology"/>
<keyword evidence="9" id="KW-0238">DNA-binding</keyword>
<dbReference type="GO" id="GO:0004518">
    <property type="term" value="F:nuclease activity"/>
    <property type="evidence" value="ECO:0007669"/>
    <property type="project" value="UniProtKB-KW"/>
</dbReference>
<keyword evidence="7" id="KW-0067">ATP-binding</keyword>
<dbReference type="InterPro" id="IPR027417">
    <property type="entry name" value="P-loop_NTPase"/>
</dbReference>
<keyword evidence="5" id="KW-0227">DNA damage</keyword>
<accession>A0A6G3XJ20</accession>
<dbReference type="FunFam" id="1.20.1580.10:FF:000003">
    <property type="entry name" value="UvrABC system protein A"/>
    <property type="match status" value="1"/>
</dbReference>
<evidence type="ECO:0000256" key="1">
    <source>
        <dbReference type="ARBA" id="ARBA00004496"/>
    </source>
</evidence>
<keyword evidence="4" id="KW-0547">Nucleotide-binding</keyword>
<dbReference type="GO" id="GO:0003677">
    <property type="term" value="F:DNA binding"/>
    <property type="evidence" value="ECO:0007669"/>
    <property type="project" value="UniProtKB-KW"/>
</dbReference>
<evidence type="ECO:0000256" key="8">
    <source>
        <dbReference type="ARBA" id="ARBA00022881"/>
    </source>
</evidence>
<evidence type="ECO:0000256" key="13">
    <source>
        <dbReference type="ARBA" id="ARBA00039316"/>
    </source>
</evidence>
<evidence type="ECO:0000313" key="15">
    <source>
        <dbReference type="EMBL" id="NEE17664.1"/>
    </source>
</evidence>
<comment type="similarity">
    <text evidence="12">Belongs to the ABC transporter superfamily. UvrA family.</text>
</comment>
<evidence type="ECO:0000256" key="9">
    <source>
        <dbReference type="ARBA" id="ARBA00023125"/>
    </source>
</evidence>
<feature type="non-terminal residue" evidence="15">
    <location>
        <position position="169"/>
    </location>
</feature>
<comment type="caution">
    <text evidence="15">The sequence shown here is derived from an EMBL/GenBank/DDBJ whole genome shotgun (WGS) entry which is preliminary data.</text>
</comment>
<dbReference type="Gene3D" id="1.20.1580.10">
    <property type="entry name" value="ABC transporter ATPase like domain"/>
    <property type="match status" value="1"/>
</dbReference>
<evidence type="ECO:0000256" key="7">
    <source>
        <dbReference type="ARBA" id="ARBA00022840"/>
    </source>
</evidence>
<evidence type="ECO:0000256" key="3">
    <source>
        <dbReference type="ARBA" id="ARBA00022737"/>
    </source>
</evidence>
<dbReference type="GO" id="GO:0006281">
    <property type="term" value="P:DNA repair"/>
    <property type="evidence" value="ECO:0007669"/>
    <property type="project" value="UniProtKB-KW"/>
</dbReference>
<dbReference type="EMBL" id="JAAGMN010006810">
    <property type="protein sequence ID" value="NEE17664.1"/>
    <property type="molecule type" value="Genomic_DNA"/>
</dbReference>
<protein>
    <recommendedName>
        <fullName evidence="13">UvrABC system protein A</fullName>
    </recommendedName>
    <alternativeName>
        <fullName evidence="14">Excinuclease ABC subunit A</fullName>
    </alternativeName>
</protein>
<keyword evidence="2" id="KW-0963">Cytoplasm</keyword>
<dbReference type="PANTHER" id="PTHR43152">
    <property type="entry name" value="UVRABC SYSTEM PROTEIN A"/>
    <property type="match status" value="1"/>
</dbReference>
<dbReference type="Gene3D" id="3.40.50.300">
    <property type="entry name" value="P-loop containing nucleotide triphosphate hydrolases"/>
    <property type="match status" value="1"/>
</dbReference>
<evidence type="ECO:0000256" key="10">
    <source>
        <dbReference type="ARBA" id="ARBA00023204"/>
    </source>
</evidence>
<evidence type="ECO:0000256" key="11">
    <source>
        <dbReference type="ARBA" id="ARBA00023236"/>
    </source>
</evidence>
<dbReference type="PANTHER" id="PTHR43152:SF3">
    <property type="entry name" value="UVRABC SYSTEM PROTEIN A"/>
    <property type="match status" value="1"/>
</dbReference>
<reference evidence="15" key="1">
    <citation type="submission" date="2020-01" db="EMBL/GenBank/DDBJ databases">
        <title>Insect and environment-associated Actinomycetes.</title>
        <authorList>
            <person name="Currrie C."/>
            <person name="Chevrette M."/>
            <person name="Carlson C."/>
            <person name="Stubbendieck R."/>
            <person name="Wendt-Pienkowski E."/>
        </authorList>
    </citation>
    <scope>NUCLEOTIDE SEQUENCE</scope>
    <source>
        <strain evidence="15">SID7499</strain>
    </source>
</reference>
<keyword evidence="6" id="KW-0228">DNA excision</keyword>
<feature type="non-terminal residue" evidence="15">
    <location>
        <position position="1"/>
    </location>
</feature>
<evidence type="ECO:0000256" key="14">
    <source>
        <dbReference type="ARBA" id="ARBA00042156"/>
    </source>
</evidence>